<dbReference type="SUPFAM" id="SSF53756">
    <property type="entry name" value="UDP-Glycosyltransferase/glycogen phosphorylase"/>
    <property type="match status" value="1"/>
</dbReference>
<dbReference type="EMBL" id="DSQF01000003">
    <property type="protein sequence ID" value="HGZ42189.1"/>
    <property type="molecule type" value="Genomic_DNA"/>
</dbReference>
<dbReference type="CDD" id="cd03801">
    <property type="entry name" value="GT4_PimA-like"/>
    <property type="match status" value="1"/>
</dbReference>
<dbReference type="InterPro" id="IPR028098">
    <property type="entry name" value="Glyco_trans_4-like_N"/>
</dbReference>
<protein>
    <submittedName>
        <fullName evidence="2">Glycosyltransferase family 1 protein</fullName>
    </submittedName>
</protein>
<sequence length="380" mass="41972">MRIGIVSQSYYPRFGGVTEHVHHTAAELQRRGHAVVIVTSRFRDGNTDHGVPVERVGHNVLVPFNRAFVDFTVGFGLKGQLERLFRRYDFDVLHVHCPLAPTLPLMAIERAPCPVAGTFHSTGGRSLLQDAFRGPLRRRVERLDARIAVSETARASAELYFPGDYVIVPNGVDVDRFHPSVAPFEEWRDPERVNVLFVGRLDPRKGVHVLLAAWPEVVARTGGRVRLLIVGDSYLRPRFEAAVPPAMRPHVRFLGHVPIRDLPRWYATGDIFVSPATGNESFGIVLVEAMAAGRPVVCSDIPGYRCVVTPGRDGVCVRPGDPAALARALAALVDDPERRAALAARGRQRALEFAWPRVTDRIEAVYRSIAGRRALCSSAA</sequence>
<dbReference type="Pfam" id="PF13439">
    <property type="entry name" value="Glyco_transf_4"/>
    <property type="match status" value="1"/>
</dbReference>
<evidence type="ECO:0000313" key="2">
    <source>
        <dbReference type="EMBL" id="HGZ42189.1"/>
    </source>
</evidence>
<comment type="caution">
    <text evidence="2">The sequence shown here is derived from an EMBL/GenBank/DDBJ whole genome shotgun (WGS) entry which is preliminary data.</text>
</comment>
<dbReference type="Pfam" id="PF13692">
    <property type="entry name" value="Glyco_trans_1_4"/>
    <property type="match status" value="1"/>
</dbReference>
<organism evidence="2">
    <name type="scientific">Eiseniibacteriota bacterium</name>
    <dbReference type="NCBI Taxonomy" id="2212470"/>
    <lineage>
        <taxon>Bacteria</taxon>
        <taxon>Candidatus Eiseniibacteriota</taxon>
    </lineage>
</organism>
<dbReference type="GO" id="GO:0016757">
    <property type="term" value="F:glycosyltransferase activity"/>
    <property type="evidence" value="ECO:0007669"/>
    <property type="project" value="TreeGrafter"/>
</dbReference>
<evidence type="ECO:0000259" key="1">
    <source>
        <dbReference type="Pfam" id="PF13439"/>
    </source>
</evidence>
<dbReference type="InterPro" id="IPR050194">
    <property type="entry name" value="Glycosyltransferase_grp1"/>
</dbReference>
<feature type="domain" description="Glycosyltransferase subfamily 4-like N-terminal" evidence="1">
    <location>
        <begin position="14"/>
        <end position="176"/>
    </location>
</feature>
<keyword evidence="2" id="KW-0808">Transferase</keyword>
<dbReference type="AlphaFoldDB" id="A0A832I013"/>
<accession>A0A832I013</accession>
<dbReference type="PANTHER" id="PTHR45947:SF3">
    <property type="entry name" value="SULFOQUINOVOSYL TRANSFERASE SQD2"/>
    <property type="match status" value="1"/>
</dbReference>
<dbReference type="PANTHER" id="PTHR45947">
    <property type="entry name" value="SULFOQUINOVOSYL TRANSFERASE SQD2"/>
    <property type="match status" value="1"/>
</dbReference>
<gene>
    <name evidence="2" type="ORF">ENR23_01975</name>
</gene>
<reference evidence="2" key="1">
    <citation type="journal article" date="2020" name="mSystems">
        <title>Genome- and Community-Level Interaction Insights into Carbon Utilization and Element Cycling Functions of Hydrothermarchaeota in Hydrothermal Sediment.</title>
        <authorList>
            <person name="Zhou Z."/>
            <person name="Liu Y."/>
            <person name="Xu W."/>
            <person name="Pan J."/>
            <person name="Luo Z.H."/>
            <person name="Li M."/>
        </authorList>
    </citation>
    <scope>NUCLEOTIDE SEQUENCE [LARGE SCALE GENOMIC DNA]</scope>
    <source>
        <strain evidence="2">SpSt-381</strain>
    </source>
</reference>
<name>A0A832I013_UNCEI</name>
<dbReference type="Gene3D" id="3.40.50.2000">
    <property type="entry name" value="Glycogen Phosphorylase B"/>
    <property type="match status" value="2"/>
</dbReference>
<proteinExistence type="predicted"/>